<evidence type="ECO:0000256" key="3">
    <source>
        <dbReference type="ARBA" id="ARBA00022490"/>
    </source>
</evidence>
<protein>
    <recommendedName>
        <fullName evidence="10">Cytidylate kinase</fullName>
        <shortName evidence="10">CK</shortName>
        <ecNumber evidence="10">2.7.4.25</ecNumber>
    </recommendedName>
    <alternativeName>
        <fullName evidence="10">Cytidine monophosphate kinase</fullName>
        <shortName evidence="10">CMP kinase</shortName>
    </alternativeName>
</protein>
<comment type="catalytic activity">
    <reaction evidence="8 10">
        <text>dCMP + ATP = dCDP + ADP</text>
        <dbReference type="Rhea" id="RHEA:25094"/>
        <dbReference type="ChEBI" id="CHEBI:30616"/>
        <dbReference type="ChEBI" id="CHEBI:57566"/>
        <dbReference type="ChEBI" id="CHEBI:58593"/>
        <dbReference type="ChEBI" id="CHEBI:456216"/>
        <dbReference type="EC" id="2.7.4.25"/>
    </reaction>
</comment>
<dbReference type="NCBIfam" id="TIGR02173">
    <property type="entry name" value="cyt_kin_arch"/>
    <property type="match status" value="1"/>
</dbReference>
<dbReference type="GO" id="GO:0005524">
    <property type="term" value="F:ATP binding"/>
    <property type="evidence" value="ECO:0007669"/>
    <property type="project" value="UniProtKB-UniRule"/>
</dbReference>
<organism evidence="11">
    <name type="scientific">Candidatus Heimdallarchaeum aukensis</name>
    <dbReference type="NCBI Taxonomy" id="2876573"/>
    <lineage>
        <taxon>Archaea</taxon>
        <taxon>Promethearchaeati</taxon>
        <taxon>Candidatus Heimdallarchaeota</taxon>
        <taxon>Candidatus Heimdallarchaeia (ex Rinke et al. 2021) (nom. nud.)</taxon>
        <taxon>Candidatus Heimdallarchaeales</taxon>
        <taxon>Candidatus Heimdallarchaeaceae</taxon>
        <taxon>Candidatus Heimdallarchaeum</taxon>
    </lineage>
</organism>
<keyword evidence="3 10" id="KW-0963">Cytoplasm</keyword>
<comment type="subcellular location">
    <subcellularLocation>
        <location evidence="1 10">Cytoplasm</location>
    </subcellularLocation>
</comment>
<keyword evidence="6 10" id="KW-0418">Kinase</keyword>
<evidence type="ECO:0000256" key="10">
    <source>
        <dbReference type="HAMAP-Rule" id="MF_00239"/>
    </source>
</evidence>
<evidence type="ECO:0000256" key="4">
    <source>
        <dbReference type="ARBA" id="ARBA00022679"/>
    </source>
</evidence>
<evidence type="ECO:0000256" key="6">
    <source>
        <dbReference type="ARBA" id="ARBA00022777"/>
    </source>
</evidence>
<dbReference type="InterPro" id="IPR011994">
    <property type="entry name" value="Cytidylate_kinase_dom"/>
</dbReference>
<dbReference type="HAMAP" id="MF_00239">
    <property type="entry name" value="Cytidyl_kinase_type2"/>
    <property type="match status" value="1"/>
</dbReference>
<dbReference type="CDD" id="cd02020">
    <property type="entry name" value="CMPK"/>
    <property type="match status" value="1"/>
</dbReference>
<comment type="similarity">
    <text evidence="2 10">Belongs to the cytidylate kinase family. Type 2 subfamily.</text>
</comment>
<evidence type="ECO:0000256" key="1">
    <source>
        <dbReference type="ARBA" id="ARBA00004496"/>
    </source>
</evidence>
<dbReference type="InterPro" id="IPR011892">
    <property type="entry name" value="Cyt_kin_arch"/>
</dbReference>
<evidence type="ECO:0000256" key="5">
    <source>
        <dbReference type="ARBA" id="ARBA00022741"/>
    </source>
</evidence>
<dbReference type="Pfam" id="PF13189">
    <property type="entry name" value="Cytidylate_kin2"/>
    <property type="match status" value="1"/>
</dbReference>
<evidence type="ECO:0000256" key="2">
    <source>
        <dbReference type="ARBA" id="ARBA00011005"/>
    </source>
</evidence>
<sequence length="176" mass="19996">MPIIAISGQHGSGKTTAAKMLAESLNYRYLSAGSIFREMAEKKGYTLEEFTALAEKDTSIDEYIDRKTVEIAKSEKDLIVDAQLAGWLLKDIADLSICISASFDKRIERIAKRENRTIEEVFKETKTREKSEKERYASLYSFDLSDLSIYDLIINTDRLEAQTVVKIILAAIKERD</sequence>
<keyword evidence="5 10" id="KW-0547">Nucleotide-binding</keyword>
<dbReference type="EC" id="2.7.4.25" evidence="10"/>
<dbReference type="EMBL" id="CP084166">
    <property type="protein sequence ID" value="UJG39750.1"/>
    <property type="molecule type" value="Genomic_DNA"/>
</dbReference>
<proteinExistence type="inferred from homology"/>
<name>A0A9Y1BIT5_9ARCH</name>
<evidence type="ECO:0000256" key="7">
    <source>
        <dbReference type="ARBA" id="ARBA00022840"/>
    </source>
</evidence>
<reference evidence="11" key="1">
    <citation type="journal article" date="2022" name="Nat. Microbiol.">
        <title>Unique mobile elements and scalable gene flow at the prokaryote-eukaryote boundary revealed by circularized Asgard archaea genomes.</title>
        <authorList>
            <person name="Wu F."/>
            <person name="Speth D.R."/>
            <person name="Philosof A."/>
            <person name="Cremiere A."/>
            <person name="Narayanan A."/>
            <person name="Barco R.A."/>
            <person name="Connon S.A."/>
            <person name="Amend J.P."/>
            <person name="Antoshechkin I.A."/>
            <person name="Orphan V.J."/>
        </authorList>
    </citation>
    <scope>NUCLEOTIDE SEQUENCE</scope>
    <source>
        <strain evidence="11">PM71</strain>
    </source>
</reference>
<dbReference type="GO" id="GO:0006220">
    <property type="term" value="P:pyrimidine nucleotide metabolic process"/>
    <property type="evidence" value="ECO:0007669"/>
    <property type="project" value="UniProtKB-UniRule"/>
</dbReference>
<dbReference type="AlphaFoldDB" id="A0A9Y1BIT5"/>
<accession>A0A9Y1BIT5</accession>
<keyword evidence="7 10" id="KW-0067">ATP-binding</keyword>
<evidence type="ECO:0000256" key="9">
    <source>
        <dbReference type="ARBA" id="ARBA00048478"/>
    </source>
</evidence>
<feature type="binding site" evidence="10">
    <location>
        <begin position="8"/>
        <end position="16"/>
    </location>
    <ligand>
        <name>ATP</name>
        <dbReference type="ChEBI" id="CHEBI:30616"/>
    </ligand>
</feature>
<keyword evidence="4 10" id="KW-0808">Transferase</keyword>
<dbReference type="Gene3D" id="3.40.50.300">
    <property type="entry name" value="P-loop containing nucleotide triphosphate hydrolases"/>
    <property type="match status" value="1"/>
</dbReference>
<dbReference type="SUPFAM" id="SSF52540">
    <property type="entry name" value="P-loop containing nucleoside triphosphate hydrolases"/>
    <property type="match status" value="1"/>
</dbReference>
<dbReference type="GO" id="GO:0036431">
    <property type="term" value="F:dCMP kinase activity"/>
    <property type="evidence" value="ECO:0007669"/>
    <property type="project" value="InterPro"/>
</dbReference>
<evidence type="ECO:0000256" key="8">
    <source>
        <dbReference type="ARBA" id="ARBA00047615"/>
    </source>
</evidence>
<dbReference type="Proteomes" id="UP001201020">
    <property type="component" value="Chromosome"/>
</dbReference>
<dbReference type="InterPro" id="IPR027417">
    <property type="entry name" value="P-loop_NTPase"/>
</dbReference>
<evidence type="ECO:0000313" key="11">
    <source>
        <dbReference type="EMBL" id="UJG39750.1"/>
    </source>
</evidence>
<gene>
    <name evidence="10" type="primary">cmk</name>
    <name evidence="11" type="ORF">K9W45_07730</name>
</gene>
<dbReference type="GO" id="GO:0005737">
    <property type="term" value="C:cytoplasm"/>
    <property type="evidence" value="ECO:0007669"/>
    <property type="project" value="UniProtKB-SubCell"/>
</dbReference>
<comment type="catalytic activity">
    <reaction evidence="9 10">
        <text>CMP + ATP = CDP + ADP</text>
        <dbReference type="Rhea" id="RHEA:11600"/>
        <dbReference type="ChEBI" id="CHEBI:30616"/>
        <dbReference type="ChEBI" id="CHEBI:58069"/>
        <dbReference type="ChEBI" id="CHEBI:60377"/>
        <dbReference type="ChEBI" id="CHEBI:456216"/>
        <dbReference type="EC" id="2.7.4.25"/>
    </reaction>
</comment>